<dbReference type="InterPro" id="IPR005651">
    <property type="entry name" value="Trm112-like"/>
</dbReference>
<sequence>MKLLTLNFLTCARKTCKSTAAAFPLHPKDAELEQIEIDMNPLFVKNMLPRLEWEAMKTLTQELGLPALPAETPAPEELTTEDGEASQVLKDLHVLLMETSVASGKLVCGNCGHEYAVKEGIANFLLPSHMV</sequence>
<organism evidence="8 9">
    <name type="scientific">Extremus antarcticus</name>
    <dbReference type="NCBI Taxonomy" id="702011"/>
    <lineage>
        <taxon>Eukaryota</taxon>
        <taxon>Fungi</taxon>
        <taxon>Dikarya</taxon>
        <taxon>Ascomycota</taxon>
        <taxon>Pezizomycotina</taxon>
        <taxon>Dothideomycetes</taxon>
        <taxon>Dothideomycetidae</taxon>
        <taxon>Mycosphaerellales</taxon>
        <taxon>Extremaceae</taxon>
        <taxon>Extremus</taxon>
    </lineage>
</organism>
<dbReference type="Pfam" id="PF03966">
    <property type="entry name" value="Trm112p"/>
    <property type="match status" value="1"/>
</dbReference>
<dbReference type="Gene3D" id="2.20.25.10">
    <property type="match status" value="1"/>
</dbReference>
<dbReference type="GO" id="GO:0005737">
    <property type="term" value="C:cytoplasm"/>
    <property type="evidence" value="ECO:0007669"/>
    <property type="project" value="UniProtKB-SubCell"/>
</dbReference>
<evidence type="ECO:0000256" key="1">
    <source>
        <dbReference type="ARBA" id="ARBA00004123"/>
    </source>
</evidence>
<dbReference type="GO" id="GO:0046982">
    <property type="term" value="F:protein heterodimerization activity"/>
    <property type="evidence" value="ECO:0007669"/>
    <property type="project" value="InterPro"/>
</dbReference>
<keyword evidence="5" id="KW-0539">Nucleus</keyword>
<evidence type="ECO:0000256" key="4">
    <source>
        <dbReference type="ARBA" id="ARBA00022490"/>
    </source>
</evidence>
<keyword evidence="9" id="KW-1185">Reference proteome</keyword>
<proteinExistence type="inferred from homology"/>
<accession>A0AAJ0DDI3</accession>
<comment type="subcellular location">
    <subcellularLocation>
        <location evidence="2">Cytoplasm</location>
    </subcellularLocation>
    <subcellularLocation>
        <location evidence="1">Nucleus</location>
    </subcellularLocation>
</comment>
<dbReference type="InterPro" id="IPR039127">
    <property type="entry name" value="Trm112"/>
</dbReference>
<gene>
    <name evidence="8" type="ORF">LTR09_010482</name>
</gene>
<dbReference type="GO" id="GO:0005634">
    <property type="term" value="C:nucleus"/>
    <property type="evidence" value="ECO:0007669"/>
    <property type="project" value="UniProtKB-SubCell"/>
</dbReference>
<dbReference type="Proteomes" id="UP001271007">
    <property type="component" value="Unassembled WGS sequence"/>
</dbReference>
<dbReference type="GO" id="GO:0070476">
    <property type="term" value="P:rRNA (guanine-N7)-methylation"/>
    <property type="evidence" value="ECO:0007669"/>
    <property type="project" value="TreeGrafter"/>
</dbReference>
<evidence type="ECO:0000256" key="3">
    <source>
        <dbReference type="ARBA" id="ARBA00007980"/>
    </source>
</evidence>
<evidence type="ECO:0000313" key="8">
    <source>
        <dbReference type="EMBL" id="KAK3048143.1"/>
    </source>
</evidence>
<dbReference type="GO" id="GO:0030488">
    <property type="term" value="P:tRNA methylation"/>
    <property type="evidence" value="ECO:0007669"/>
    <property type="project" value="TreeGrafter"/>
</dbReference>
<dbReference type="PANTHER" id="PTHR12773:SF0">
    <property type="entry name" value="MULTIFUNCTIONAL METHYLTRANSFERASE SUBUNIT TRM112-LIKE PROTEIN"/>
    <property type="match status" value="1"/>
</dbReference>
<evidence type="ECO:0000256" key="7">
    <source>
        <dbReference type="ARBA" id="ARBA00083044"/>
    </source>
</evidence>
<dbReference type="EMBL" id="JAWDJX010000052">
    <property type="protein sequence ID" value="KAK3048143.1"/>
    <property type="molecule type" value="Genomic_DNA"/>
</dbReference>
<comment type="caution">
    <text evidence="8">The sequence shown here is derived from an EMBL/GenBank/DDBJ whole genome shotgun (WGS) entry which is preliminary data.</text>
</comment>
<evidence type="ECO:0000256" key="2">
    <source>
        <dbReference type="ARBA" id="ARBA00004496"/>
    </source>
</evidence>
<evidence type="ECO:0000313" key="9">
    <source>
        <dbReference type="Proteomes" id="UP001271007"/>
    </source>
</evidence>
<dbReference type="FunFam" id="2.20.25.10:FF:000021">
    <property type="entry name" value="Multifunctional methyltransferase subunit trm112"/>
    <property type="match status" value="1"/>
</dbReference>
<name>A0AAJ0DDI3_9PEZI</name>
<evidence type="ECO:0000256" key="5">
    <source>
        <dbReference type="ARBA" id="ARBA00023242"/>
    </source>
</evidence>
<dbReference type="PANTHER" id="PTHR12773">
    <property type="entry name" value="UPF0315 PROTEIN-RELATED"/>
    <property type="match status" value="1"/>
</dbReference>
<dbReference type="AlphaFoldDB" id="A0AAJ0DDI3"/>
<evidence type="ECO:0000256" key="6">
    <source>
        <dbReference type="ARBA" id="ARBA00069342"/>
    </source>
</evidence>
<keyword evidence="4" id="KW-0963">Cytoplasm</keyword>
<comment type="similarity">
    <text evidence="3">Belongs to the TRM112 family.</text>
</comment>
<protein>
    <recommendedName>
        <fullName evidence="6">Multifunctional methyltransferase subunit trm112</fullName>
    </recommendedName>
    <alternativeName>
        <fullName evidence="7">eRF1 methyltransferase subunit trm112</fullName>
    </alternativeName>
</protein>
<reference evidence="8" key="1">
    <citation type="submission" date="2023-04" db="EMBL/GenBank/DDBJ databases">
        <title>Black Yeasts Isolated from many extreme environments.</title>
        <authorList>
            <person name="Coleine C."/>
            <person name="Stajich J.E."/>
            <person name="Selbmann L."/>
        </authorList>
    </citation>
    <scope>NUCLEOTIDE SEQUENCE</scope>
    <source>
        <strain evidence="8">CCFEE 5312</strain>
    </source>
</reference>